<accession>A0A6I4UIR4</accession>
<protein>
    <recommendedName>
        <fullName evidence="1">SURF1-like protein</fullName>
    </recommendedName>
</protein>
<dbReference type="GO" id="GO:0005886">
    <property type="term" value="C:plasma membrane"/>
    <property type="evidence" value="ECO:0007669"/>
    <property type="project" value="UniProtKB-SubCell"/>
</dbReference>
<proteinExistence type="inferred from homology"/>
<keyword evidence="1" id="KW-0812">Transmembrane</keyword>
<sequence length="189" mass="20604">MTRRIPIFSTIVVIAAVLTMIGLGIWQLGRKTEKEALIAQYQAALQDDTVVPWPSPADYERDLFRRTTINCLAVRSTDPISGKSATGRSGWVHIARCSHAGGGEADVTMGWSRSPESPEWSGGPVTGRIASYGDTIRLVAETPQAGLEPLAKPDPGDLPNNHLAYAGQWFFFALTALVIYVLALRRRRG</sequence>
<keyword evidence="1" id="KW-1133">Transmembrane helix</keyword>
<evidence type="ECO:0000313" key="3">
    <source>
        <dbReference type="EMBL" id="MXP38408.1"/>
    </source>
</evidence>
<reference evidence="3 4" key="1">
    <citation type="submission" date="2019-12" db="EMBL/GenBank/DDBJ databases">
        <title>Genomic-based taxomic classification of the family Erythrobacteraceae.</title>
        <authorList>
            <person name="Xu L."/>
        </authorList>
    </citation>
    <scope>NUCLEOTIDE SEQUENCE [LARGE SCALE GENOMIC DNA]</scope>
    <source>
        <strain evidence="3 4">JCM 10282</strain>
    </source>
</reference>
<comment type="subcellular location">
    <subcellularLocation>
        <location evidence="1">Cell membrane</location>
        <topology evidence="1">Multi-pass membrane protein</topology>
    </subcellularLocation>
</comment>
<dbReference type="Proteomes" id="UP000548685">
    <property type="component" value="Unassembled WGS sequence"/>
</dbReference>
<gene>
    <name evidence="2" type="ORF">FHS52_002483</name>
    <name evidence="3" type="ORF">GRI59_07250</name>
</gene>
<dbReference type="OrthoDB" id="6079986at2"/>
<dbReference type="Proteomes" id="UP000430021">
    <property type="component" value="Unassembled WGS sequence"/>
</dbReference>
<dbReference type="CDD" id="cd06662">
    <property type="entry name" value="SURF1"/>
    <property type="match status" value="1"/>
</dbReference>
<evidence type="ECO:0000313" key="4">
    <source>
        <dbReference type="Proteomes" id="UP000430021"/>
    </source>
</evidence>
<evidence type="ECO:0000256" key="1">
    <source>
        <dbReference type="RuleBase" id="RU363076"/>
    </source>
</evidence>
<dbReference type="RefSeq" id="WP_160760568.1">
    <property type="nucleotide sequence ID" value="NZ_BAAADZ010000010.1"/>
</dbReference>
<dbReference type="EMBL" id="WTYB01000002">
    <property type="protein sequence ID" value="MXP38408.1"/>
    <property type="molecule type" value="Genomic_DNA"/>
</dbReference>
<dbReference type="AlphaFoldDB" id="A0A6I4UIR4"/>
<keyword evidence="5" id="KW-1185">Reference proteome</keyword>
<name>A0A6I4UIR4_9SPHN</name>
<comment type="similarity">
    <text evidence="1">Belongs to the SURF1 family.</text>
</comment>
<evidence type="ECO:0000313" key="2">
    <source>
        <dbReference type="EMBL" id="MBB3776514.1"/>
    </source>
</evidence>
<feature type="transmembrane region" description="Helical" evidence="1">
    <location>
        <begin position="163"/>
        <end position="183"/>
    </location>
</feature>
<evidence type="ECO:0000313" key="5">
    <source>
        <dbReference type="Proteomes" id="UP000548685"/>
    </source>
</evidence>
<keyword evidence="1" id="KW-0472">Membrane</keyword>
<keyword evidence="1" id="KW-1003">Cell membrane</keyword>
<feature type="transmembrane region" description="Helical" evidence="1">
    <location>
        <begin position="7"/>
        <end position="28"/>
    </location>
</feature>
<dbReference type="InterPro" id="IPR002994">
    <property type="entry name" value="Surf1/Shy1"/>
</dbReference>
<dbReference type="EMBL" id="JACICE010000002">
    <property type="protein sequence ID" value="MBB3776514.1"/>
    <property type="molecule type" value="Genomic_DNA"/>
</dbReference>
<organism evidence="3 4">
    <name type="scientific">Erythrobacter ramosus</name>
    <dbReference type="NCBI Taxonomy" id="35811"/>
    <lineage>
        <taxon>Bacteria</taxon>
        <taxon>Pseudomonadati</taxon>
        <taxon>Pseudomonadota</taxon>
        <taxon>Alphaproteobacteria</taxon>
        <taxon>Sphingomonadales</taxon>
        <taxon>Erythrobacteraceae</taxon>
        <taxon>Erythrobacter/Porphyrobacter group</taxon>
        <taxon>Erythrobacter</taxon>
    </lineage>
</organism>
<dbReference type="Pfam" id="PF02104">
    <property type="entry name" value="SURF1"/>
    <property type="match status" value="1"/>
</dbReference>
<reference evidence="2 5" key="2">
    <citation type="submission" date="2020-08" db="EMBL/GenBank/DDBJ databases">
        <title>Genomic Encyclopedia of Type Strains, Phase IV (KMG-IV): sequencing the most valuable type-strain genomes for metagenomic binning, comparative biology and taxonomic classification.</title>
        <authorList>
            <person name="Goeker M."/>
        </authorList>
    </citation>
    <scope>NUCLEOTIDE SEQUENCE [LARGE SCALE GENOMIC DNA]</scope>
    <source>
        <strain evidence="2 5">DSM 8510</strain>
    </source>
</reference>
<comment type="caution">
    <text evidence="3">The sequence shown here is derived from an EMBL/GenBank/DDBJ whole genome shotgun (WGS) entry which is preliminary data.</text>
</comment>